<dbReference type="Gene3D" id="3.40.5.10">
    <property type="entry name" value="Ribosomal protein L9, N-terminal domain"/>
    <property type="match status" value="1"/>
</dbReference>
<keyword evidence="3" id="KW-0687">Ribonucleoprotein</keyword>
<dbReference type="GO" id="GO:0006412">
    <property type="term" value="P:translation"/>
    <property type="evidence" value="ECO:0007669"/>
    <property type="project" value="InterPro"/>
</dbReference>
<evidence type="ECO:0000256" key="5">
    <source>
        <dbReference type="ARBA" id="ARBA00035381"/>
    </source>
</evidence>
<evidence type="ECO:0000256" key="1">
    <source>
        <dbReference type="ARBA" id="ARBA00010605"/>
    </source>
</evidence>
<dbReference type="EMBL" id="CAJFCW020000001">
    <property type="protein sequence ID" value="CAG9085922.1"/>
    <property type="molecule type" value="Genomic_DNA"/>
</dbReference>
<dbReference type="PANTHER" id="PTHR21368">
    <property type="entry name" value="50S RIBOSOMAL PROTEIN L9"/>
    <property type="match status" value="1"/>
</dbReference>
<evidence type="ECO:0000256" key="4">
    <source>
        <dbReference type="ARBA" id="ARBA00035194"/>
    </source>
</evidence>
<keyword evidence="8" id="KW-1185">Reference proteome</keyword>
<dbReference type="OrthoDB" id="5555409at2759"/>
<reference evidence="7" key="1">
    <citation type="submission" date="2020-09" db="EMBL/GenBank/DDBJ databases">
        <authorList>
            <person name="Kikuchi T."/>
        </authorList>
    </citation>
    <scope>NUCLEOTIDE SEQUENCE</scope>
    <source>
        <strain evidence="7">SH1</strain>
    </source>
</reference>
<dbReference type="AlphaFoldDB" id="A0A811JVP0"/>
<feature type="domain" description="Ribosomal protein L9" evidence="6">
    <location>
        <begin position="64"/>
        <end position="108"/>
    </location>
</feature>
<accession>A0A811JVP0</accession>
<name>A0A811JVP0_9BILA</name>
<dbReference type="InterPro" id="IPR020070">
    <property type="entry name" value="Ribosomal_bL9_N"/>
</dbReference>
<dbReference type="EMBL" id="CAJFDH010000001">
    <property type="protein sequence ID" value="CAD5207509.1"/>
    <property type="molecule type" value="Genomic_DNA"/>
</dbReference>
<comment type="caution">
    <text evidence="7">The sequence shown here is derived from an EMBL/GenBank/DDBJ whole genome shotgun (WGS) entry which is preliminary data.</text>
</comment>
<evidence type="ECO:0000256" key="2">
    <source>
        <dbReference type="ARBA" id="ARBA00022980"/>
    </source>
</evidence>
<dbReference type="GO" id="GO:0005840">
    <property type="term" value="C:ribosome"/>
    <property type="evidence" value="ECO:0007669"/>
    <property type="project" value="UniProtKB-KW"/>
</dbReference>
<dbReference type="GO" id="GO:1990904">
    <property type="term" value="C:ribonucleoprotein complex"/>
    <property type="evidence" value="ECO:0007669"/>
    <property type="project" value="UniProtKB-KW"/>
</dbReference>
<proteinExistence type="inferred from homology"/>
<dbReference type="GO" id="GO:0003735">
    <property type="term" value="F:structural constituent of ribosome"/>
    <property type="evidence" value="ECO:0007669"/>
    <property type="project" value="InterPro"/>
</dbReference>
<dbReference type="InterPro" id="IPR000244">
    <property type="entry name" value="Ribosomal_bL9"/>
</dbReference>
<dbReference type="InterPro" id="IPR009027">
    <property type="entry name" value="Ribosomal_bL9/RNase_H1_N"/>
</dbReference>
<evidence type="ECO:0000313" key="8">
    <source>
        <dbReference type="Proteomes" id="UP000614601"/>
    </source>
</evidence>
<gene>
    <name evidence="7" type="ORF">BOKJ2_LOCUS2193</name>
</gene>
<dbReference type="Proteomes" id="UP000614601">
    <property type="component" value="Unassembled WGS sequence"/>
</dbReference>
<dbReference type="SUPFAM" id="SSF55658">
    <property type="entry name" value="L9 N-domain-like"/>
    <property type="match status" value="1"/>
</dbReference>
<dbReference type="Pfam" id="PF01281">
    <property type="entry name" value="Ribosomal_L9_N"/>
    <property type="match status" value="1"/>
</dbReference>
<dbReference type="Proteomes" id="UP000783686">
    <property type="component" value="Unassembled WGS sequence"/>
</dbReference>
<evidence type="ECO:0000259" key="6">
    <source>
        <dbReference type="Pfam" id="PF01281"/>
    </source>
</evidence>
<sequence>MATSSNLLPKLARRINLTRSVHVLRHVYAPPAVEEGQCQRPPDLQNLQKYEHLRRPVEYKVSPVKVILLEDVEGIGHQFDVVELNRNEAHQSVLLPKKGVYASPFDLEYYGKKREVMKEELAARIRVPYEYLVLGRKLLKELVPVHVSMENKWKISSEIVSASLFEKEIIAPPNTIVLPSESAISGPDFEQEAKLFRFYIVLGEQYVIPMIGRVSHVTTDDTAASLYPQGLTFPSNEQLKKYGLKQETPYFHRKGKFTADDSILDILKHRND</sequence>
<keyword evidence="2" id="KW-0689">Ribosomal protein</keyword>
<evidence type="ECO:0000313" key="7">
    <source>
        <dbReference type="EMBL" id="CAD5207509.1"/>
    </source>
</evidence>
<dbReference type="InterPro" id="IPR036935">
    <property type="entry name" value="Ribosomal_bL9_N_sf"/>
</dbReference>
<protein>
    <recommendedName>
        <fullName evidence="4">Large ribosomal subunit protein bL9m</fullName>
    </recommendedName>
    <alternativeName>
        <fullName evidence="5">39S ribosomal protein L9, mitochondrial</fullName>
    </alternativeName>
</protein>
<evidence type="ECO:0000256" key="3">
    <source>
        <dbReference type="ARBA" id="ARBA00023274"/>
    </source>
</evidence>
<comment type="similarity">
    <text evidence="1">Belongs to the bacterial ribosomal protein bL9 family.</text>
</comment>
<organism evidence="7 8">
    <name type="scientific">Bursaphelenchus okinawaensis</name>
    <dbReference type="NCBI Taxonomy" id="465554"/>
    <lineage>
        <taxon>Eukaryota</taxon>
        <taxon>Metazoa</taxon>
        <taxon>Ecdysozoa</taxon>
        <taxon>Nematoda</taxon>
        <taxon>Chromadorea</taxon>
        <taxon>Rhabditida</taxon>
        <taxon>Tylenchina</taxon>
        <taxon>Tylenchomorpha</taxon>
        <taxon>Aphelenchoidea</taxon>
        <taxon>Aphelenchoididae</taxon>
        <taxon>Bursaphelenchus</taxon>
    </lineage>
</organism>